<dbReference type="InterPro" id="IPR039861">
    <property type="entry name" value="IMPG"/>
</dbReference>
<keyword evidence="12" id="KW-1015">Disulfide bond</keyword>
<reference evidence="24" key="1">
    <citation type="submission" date="2025-08" db="UniProtKB">
        <authorList>
            <consortium name="RefSeq"/>
        </authorList>
    </citation>
    <scope>IDENTIFICATION</scope>
    <source>
        <tissue evidence="24">Liver</tissue>
    </source>
</reference>
<evidence type="ECO:0000256" key="6">
    <source>
        <dbReference type="ARBA" id="ARBA00022674"/>
    </source>
</evidence>
<feature type="domain" description="EGF-like" evidence="22">
    <location>
        <begin position="1090"/>
        <end position="1132"/>
    </location>
</feature>
<proteinExistence type="predicted"/>
<evidence type="ECO:0000256" key="15">
    <source>
        <dbReference type="ARBA" id="ARBA00060509"/>
    </source>
</evidence>
<feature type="domain" description="SEA" evidence="21">
    <location>
        <begin position="249"/>
        <end position="362"/>
    </location>
</feature>
<dbReference type="PROSITE" id="PS50026">
    <property type="entry name" value="EGF_3"/>
    <property type="match status" value="1"/>
</dbReference>
<keyword evidence="8" id="KW-0732">Signal</keyword>
<accession>A0A9F5INM6</accession>
<dbReference type="GO" id="GO:0005540">
    <property type="term" value="F:hyaluronic acid binding"/>
    <property type="evidence" value="ECO:0007669"/>
    <property type="project" value="TreeGrafter"/>
</dbReference>
<keyword evidence="6" id="KW-0358">Heparin-binding</keyword>
<evidence type="ECO:0000259" key="22">
    <source>
        <dbReference type="PROSITE" id="PS50026"/>
    </source>
</evidence>
<dbReference type="GO" id="GO:0007601">
    <property type="term" value="P:visual perception"/>
    <property type="evidence" value="ECO:0007669"/>
    <property type="project" value="InterPro"/>
</dbReference>
<dbReference type="GO" id="GO:0008201">
    <property type="term" value="F:heparin binding"/>
    <property type="evidence" value="ECO:0007669"/>
    <property type="project" value="UniProtKB-KW"/>
</dbReference>
<evidence type="ECO:0000256" key="5">
    <source>
        <dbReference type="ARBA" id="ARBA00022536"/>
    </source>
</evidence>
<keyword evidence="23" id="KW-1185">Reference proteome</keyword>
<evidence type="ECO:0000256" key="14">
    <source>
        <dbReference type="ARBA" id="ARBA00023273"/>
    </source>
</evidence>
<dbReference type="KEGG" id="pbi:103056023"/>
<evidence type="ECO:0000313" key="23">
    <source>
        <dbReference type="Proteomes" id="UP000695026"/>
    </source>
</evidence>
<feature type="compositionally biased region" description="Polar residues" evidence="19">
    <location>
        <begin position="195"/>
        <end position="204"/>
    </location>
</feature>
<evidence type="ECO:0000256" key="17">
    <source>
        <dbReference type="ARBA" id="ARBA00080162"/>
    </source>
</evidence>
<comment type="caution">
    <text evidence="18">Lacks conserved residue(s) required for the propagation of feature annotation.</text>
</comment>
<evidence type="ECO:0000256" key="12">
    <source>
        <dbReference type="ARBA" id="ARBA00023157"/>
    </source>
</evidence>
<feature type="compositionally biased region" description="Basic and acidic residues" evidence="19">
    <location>
        <begin position="220"/>
        <end position="230"/>
    </location>
</feature>
<keyword evidence="5 18" id="KW-0245">EGF-like domain</keyword>
<dbReference type="Pfam" id="PF01390">
    <property type="entry name" value="SEA"/>
    <property type="match status" value="2"/>
</dbReference>
<dbReference type="FunFam" id="3.30.70.960:FF:000002">
    <property type="entry name" value="Interphotoreceptor matrix proteoglycan 2"/>
    <property type="match status" value="1"/>
</dbReference>
<evidence type="ECO:0000256" key="2">
    <source>
        <dbReference type="ARBA" id="ARBA00004593"/>
    </source>
</evidence>
<evidence type="ECO:0000313" key="24">
    <source>
        <dbReference type="RefSeq" id="XP_025028690.1"/>
    </source>
</evidence>
<evidence type="ECO:0000256" key="20">
    <source>
        <dbReference type="SAM" id="Phobius"/>
    </source>
</evidence>
<dbReference type="PANTHER" id="PTHR12199:SF4">
    <property type="entry name" value="INTERPHOTORECEPTOR MATRIX PROTEOGLYCAN 2"/>
    <property type="match status" value="1"/>
</dbReference>
<evidence type="ECO:0000256" key="1">
    <source>
        <dbReference type="ARBA" id="ARBA00004451"/>
    </source>
</evidence>
<organism evidence="23 24">
    <name type="scientific">Python bivittatus</name>
    <name type="common">Burmese python</name>
    <name type="synonym">Python molurus bivittatus</name>
    <dbReference type="NCBI Taxonomy" id="176946"/>
    <lineage>
        <taxon>Eukaryota</taxon>
        <taxon>Metazoa</taxon>
        <taxon>Chordata</taxon>
        <taxon>Craniata</taxon>
        <taxon>Vertebrata</taxon>
        <taxon>Euteleostomi</taxon>
        <taxon>Lepidosauria</taxon>
        <taxon>Squamata</taxon>
        <taxon>Bifurcata</taxon>
        <taxon>Unidentata</taxon>
        <taxon>Episquamata</taxon>
        <taxon>Toxicofera</taxon>
        <taxon>Serpentes</taxon>
        <taxon>Henophidia</taxon>
        <taxon>Pythonidae</taxon>
        <taxon>Python</taxon>
    </lineage>
</organism>
<evidence type="ECO:0000256" key="11">
    <source>
        <dbReference type="ARBA" id="ARBA00023136"/>
    </source>
</evidence>
<name>A0A9F5INM6_PYTBI</name>
<dbReference type="CDD" id="cd00054">
    <property type="entry name" value="EGF_CA"/>
    <property type="match status" value="1"/>
</dbReference>
<feature type="transmembrane region" description="Helical" evidence="20">
    <location>
        <begin position="1139"/>
        <end position="1163"/>
    </location>
</feature>
<keyword evidence="14" id="KW-0966">Cell projection</keyword>
<feature type="region of interest" description="Disordered" evidence="19">
    <location>
        <begin position="195"/>
        <end position="232"/>
    </location>
</feature>
<feature type="domain" description="SEA" evidence="21">
    <location>
        <begin position="936"/>
        <end position="1049"/>
    </location>
</feature>
<dbReference type="InterPro" id="IPR036364">
    <property type="entry name" value="SEA_dom_sf"/>
</dbReference>
<dbReference type="CTD" id="50939"/>
<evidence type="ECO:0000256" key="16">
    <source>
        <dbReference type="ARBA" id="ARBA00074164"/>
    </source>
</evidence>
<sequence length="1273" mass="144045">MCDFPWKIYLGICIFVLAERDFPTFADETYLPTEDTEAKDISLDLSPDAWRTNRSPPQFLDSKPLLDFRESQKFSRHLFRMKRSIFFPTGFKVCPEESVEHAIANHLKYFKLRVCQEAIWEAFKTFWDRLPGHEEYQKWLNECEAGTMNIFEMGTNFSQSEEYQSLIAKKLSYTKEAMGGSCSDLSCGFRMSASSPVGDTTTLRDTVASVPPSDVASTDSHLDRTEKTEDPEISNEVTRDYIKLMKPAHEQMVVFSILLPEKKYISELSDPFNEEYQQLSQQFISEIQNAYKGLPGYKNIHVTEFRSSQDNSSVEVLYAVVFDRGAISNIIWDWINLQPNKMEKNSFSEIEDNSTVVYTESDFRHYIAEILHKNILFENTSLPLDPGSLQLINVKEMVFSVTEIPSWITAKPTDDDHAIVSEWPFADELTTSNILSFDLPGPDIVFDSDNNVWLRPDGFLNTESTFNSISKITLHSKTDITISPEDLLFMDEKQKIHYGTGQFFETDSLVGLESLSNLSLLEDGLENEKELEGLLVPSTILPHIVPKEILPPSDSAIPLSITSSSASVLPIEPSTEEELSTSFLKEEIQQSSIYKEKDNIDYYGSGSGQQPQTNLWTWLKTEGSGKHDYKETNFILDSPKDYITQDILDATISQSPLNTEDTSDERVLTSTEMYSIIQLENSSEDNEIIYEITEIYDQILTDQSSTNQPHIAITIKQTQSSAPRTGGLGNTEIFLSAYSTVESPVISNFMMEKYIPDSTVPEAFESVAHTPIVTPSTTVIYNSADEITDLVALSSLEDSTIVTYLTDVPTDPNDFLGEFSATHIINSPHSGFDSDTTMTITEYSASSFSDIPITQTTILQSTVISPELEKDLVTKELKVIGQDYEGTTYYSHEMNQEEGSMIDSHVKLPTHAHSTEMVGVSGITYDNPNNVTIPARALVVFFSLRVTNMIFSEDLFNKNSPEYKALEQRFLELLVPYLQSNLTGFQNLEILNFRNGSIVVNSRMKFASAVPHNVTNSVYLILEDFCNTAYQTMNLAIDKYSLDVESGVQADPCKFQACNEFSECLVNQWSGEAECVCYSGYLSIDGLPCNSICLLQPNFCQNDGKCDIIPGQGAICRCRVGNNWWYRGEHCEEYVSEPLVVGIAIASVAVFLLVASIVTFFLARTLRDQNAKSEIEDSFVQGDNLSSIEYAVKYNPMYESDTTGYSHYYRRYPQLTSYSSTSNETSTEYSSEEIRHIYDNRELSKEEIQDRIRIIELYAKDHQFVEFVKRHQM</sequence>
<evidence type="ECO:0000256" key="4">
    <source>
        <dbReference type="ARBA" id="ARBA00022530"/>
    </source>
</evidence>
<keyword evidence="13" id="KW-0325">Glycoprotein</keyword>
<dbReference type="InterPro" id="IPR000742">
    <property type="entry name" value="EGF"/>
</dbReference>
<dbReference type="RefSeq" id="XP_025028690.1">
    <property type="nucleotide sequence ID" value="XM_025172922.1"/>
</dbReference>
<keyword evidence="7 20" id="KW-0812">Transmembrane</keyword>
<gene>
    <name evidence="24" type="primary">IMPG2</name>
</gene>
<dbReference type="OMA" id="ESSIWPW"/>
<dbReference type="Proteomes" id="UP000695026">
    <property type="component" value="Unplaced"/>
</dbReference>
<evidence type="ECO:0000256" key="8">
    <source>
        <dbReference type="ARBA" id="ARBA00022729"/>
    </source>
</evidence>
<comment type="subcellular location">
    <subcellularLocation>
        <location evidence="15">Photoreceptor inner segment membrane</location>
        <topology evidence="15">Single-pass type I membrane protein</topology>
    </subcellularLocation>
    <subcellularLocation>
        <location evidence="1">Photoreceptor outer segment membrane</location>
        <topology evidence="1">Single-pass type I membrane protein</topology>
    </subcellularLocation>
    <subcellularLocation>
        <location evidence="2">Secreted</location>
        <location evidence="2">Extracellular space</location>
        <location evidence="2">Extracellular matrix</location>
        <location evidence="2">Interphotoreceptor matrix</location>
    </subcellularLocation>
</comment>
<evidence type="ECO:0000259" key="21">
    <source>
        <dbReference type="PROSITE" id="PS50024"/>
    </source>
</evidence>
<dbReference type="PROSITE" id="PS50024">
    <property type="entry name" value="SEA"/>
    <property type="match status" value="2"/>
</dbReference>
<dbReference type="Gene3D" id="3.30.70.960">
    <property type="entry name" value="SEA domain"/>
    <property type="match status" value="1"/>
</dbReference>
<evidence type="ECO:0000256" key="10">
    <source>
        <dbReference type="ARBA" id="ARBA00022989"/>
    </source>
</evidence>
<dbReference type="SUPFAM" id="SSF82671">
    <property type="entry name" value="SEA domain"/>
    <property type="match status" value="2"/>
</dbReference>
<keyword evidence="9" id="KW-0677">Repeat</keyword>
<evidence type="ECO:0000256" key="13">
    <source>
        <dbReference type="ARBA" id="ARBA00023180"/>
    </source>
</evidence>
<dbReference type="SMART" id="SM00200">
    <property type="entry name" value="SEA"/>
    <property type="match status" value="2"/>
</dbReference>
<keyword evidence="10 20" id="KW-1133">Transmembrane helix</keyword>
<protein>
    <recommendedName>
        <fullName evidence="16">Interphotoreceptor matrix proteoglycan 2</fullName>
    </recommendedName>
    <alternativeName>
        <fullName evidence="17">Sialoprotein associated with cones and rods proteoglycan</fullName>
    </alternativeName>
</protein>
<evidence type="ECO:0000256" key="18">
    <source>
        <dbReference type="PROSITE-ProRule" id="PRU00076"/>
    </source>
</evidence>
<keyword evidence="3" id="KW-0964">Secreted</keyword>
<evidence type="ECO:0000256" key="7">
    <source>
        <dbReference type="ARBA" id="ARBA00022692"/>
    </source>
</evidence>
<dbReference type="OrthoDB" id="8960773at2759"/>
<evidence type="ECO:0000256" key="19">
    <source>
        <dbReference type="SAM" id="MobiDB-lite"/>
    </source>
</evidence>
<evidence type="ECO:0000256" key="3">
    <source>
        <dbReference type="ARBA" id="ARBA00022525"/>
    </source>
</evidence>
<keyword evidence="11 20" id="KW-0472">Membrane</keyword>
<dbReference type="GO" id="GO:0033165">
    <property type="term" value="C:interphotoreceptor matrix"/>
    <property type="evidence" value="ECO:0007669"/>
    <property type="project" value="UniProtKB-SubCell"/>
</dbReference>
<evidence type="ECO:0000256" key="9">
    <source>
        <dbReference type="ARBA" id="ARBA00022737"/>
    </source>
</evidence>
<dbReference type="InterPro" id="IPR000082">
    <property type="entry name" value="SEA_dom"/>
</dbReference>
<keyword evidence="4" id="KW-0272">Extracellular matrix</keyword>
<dbReference type="AlphaFoldDB" id="A0A9F5INM6"/>
<dbReference type="PANTHER" id="PTHR12199">
    <property type="entry name" value="INTERPHOTORECEPTOR MATRIX PROTEOGLYCAN"/>
    <property type="match status" value="1"/>
</dbReference>
<dbReference type="GeneID" id="103056023"/>